<dbReference type="Proteomes" id="UP000002748">
    <property type="component" value="Unassembled WGS sequence"/>
</dbReference>
<dbReference type="Pfam" id="PF09597">
    <property type="entry name" value="SAM_Ribosomal_mS41"/>
    <property type="match status" value="1"/>
</dbReference>
<dbReference type="InterPro" id="IPR019083">
    <property type="entry name" value="SAM_Ribosomal_mS41"/>
</dbReference>
<dbReference type="HOGENOM" id="CLU_1994218_0_0_1"/>
<protein>
    <recommendedName>
        <fullName evidence="1">Small ribosomal subunit protein mS41 SAM domain-containing protein</fullName>
    </recommendedName>
</protein>
<dbReference type="EMBL" id="ALBS01000328">
    <property type="protein sequence ID" value="EJT45322.1"/>
    <property type="molecule type" value="Genomic_DNA"/>
</dbReference>
<reference evidence="2 3" key="1">
    <citation type="journal article" date="2012" name="Eukaryot. Cell">
        <title>Draft genome sequence of CBS 2479, the standard type strain of Trichosporon asahii.</title>
        <authorList>
            <person name="Yang R.Y."/>
            <person name="Li H.T."/>
            <person name="Zhu H."/>
            <person name="Zhou G.P."/>
            <person name="Wang M."/>
            <person name="Wang L."/>
        </authorList>
    </citation>
    <scope>NUCLEOTIDE SEQUENCE [LARGE SCALE GENOMIC DNA]</scope>
    <source>
        <strain evidence="3">ATCC 90039 / CBS 2479 / JCM 2466 / KCTC 7840 / NCYC 2677 / UAMH 7654</strain>
    </source>
</reference>
<evidence type="ECO:0000259" key="1">
    <source>
        <dbReference type="Pfam" id="PF09597"/>
    </source>
</evidence>
<sequence>MISLFASTSRRAFSTSARALVKQPMQASAEVATPADLLAKIGRNADTKLAEKAETWDALNELWMQGSKGPLGNAGLRKEKKSNIAIGRRKPASERATLFRRRVMDGQSVETEGLLAIMLELEKER</sequence>
<accession>J6ERH6</accession>
<gene>
    <name evidence="2" type="ORF">A1Q1_06219</name>
</gene>
<comment type="caution">
    <text evidence="2">The sequence shown here is derived from an EMBL/GenBank/DDBJ whole genome shotgun (WGS) entry which is preliminary data.</text>
</comment>
<feature type="domain" description="Small ribosomal subunit protein mS41 SAM" evidence="1">
    <location>
        <begin position="26"/>
        <end position="62"/>
    </location>
</feature>
<name>J6ERH6_TRIAS</name>
<dbReference type="OrthoDB" id="18595at2759"/>
<evidence type="ECO:0000313" key="2">
    <source>
        <dbReference type="EMBL" id="EJT45322.1"/>
    </source>
</evidence>
<proteinExistence type="predicted"/>
<evidence type="ECO:0000313" key="3">
    <source>
        <dbReference type="Proteomes" id="UP000002748"/>
    </source>
</evidence>
<dbReference type="VEuPathDB" id="FungiDB:A1Q1_06219"/>
<dbReference type="KEGG" id="tasa:A1Q1_06219"/>
<dbReference type="AlphaFoldDB" id="J6ERH6"/>
<dbReference type="GeneID" id="25989731"/>
<organism evidence="2 3">
    <name type="scientific">Trichosporon asahii var. asahii (strain ATCC 90039 / CBS 2479 / JCM 2466 / KCTC 7840 / NBRC 103889/ NCYC 2677 / UAMH 7654)</name>
    <name type="common">Yeast</name>
    <dbReference type="NCBI Taxonomy" id="1186058"/>
    <lineage>
        <taxon>Eukaryota</taxon>
        <taxon>Fungi</taxon>
        <taxon>Dikarya</taxon>
        <taxon>Basidiomycota</taxon>
        <taxon>Agaricomycotina</taxon>
        <taxon>Tremellomycetes</taxon>
        <taxon>Trichosporonales</taxon>
        <taxon>Trichosporonaceae</taxon>
        <taxon>Trichosporon</taxon>
    </lineage>
</organism>
<dbReference type="RefSeq" id="XP_014176903.1">
    <property type="nucleotide sequence ID" value="XM_014321428.1"/>
</dbReference>